<feature type="transmembrane region" description="Helical" evidence="7">
    <location>
        <begin position="334"/>
        <end position="357"/>
    </location>
</feature>
<dbReference type="AlphaFoldDB" id="A0A3N7HZ06"/>
<reference evidence="8 9" key="1">
    <citation type="submission" date="2018-08" db="EMBL/GenBank/DDBJ databases">
        <authorList>
            <person name="Khan S.A."/>
            <person name="Jeon C.O."/>
            <person name="Chun B.H."/>
            <person name="Jeong S.E."/>
        </authorList>
    </citation>
    <scope>NUCLEOTIDE SEQUENCE [LARGE SCALE GENOMIC DNA]</scope>
    <source>
        <strain evidence="8 9">S-16</strain>
    </source>
</reference>
<feature type="transmembrane region" description="Helical" evidence="7">
    <location>
        <begin position="50"/>
        <end position="75"/>
    </location>
</feature>
<reference evidence="8 9" key="2">
    <citation type="submission" date="2018-12" db="EMBL/GenBank/DDBJ databases">
        <title>Rhizobacter gummiphilus sp. nov., a rubber-degrading bacterium isolated from the soil of a botanical garden in Japan.</title>
        <authorList>
            <person name="Shunsuke S.S."/>
        </authorList>
    </citation>
    <scope>NUCLEOTIDE SEQUENCE [LARGE SCALE GENOMIC DNA]</scope>
    <source>
        <strain evidence="8 9">S-16</strain>
    </source>
</reference>
<evidence type="ECO:0000256" key="4">
    <source>
        <dbReference type="ARBA" id="ARBA00022692"/>
    </source>
</evidence>
<evidence type="ECO:0000256" key="1">
    <source>
        <dbReference type="ARBA" id="ARBA00004651"/>
    </source>
</evidence>
<feature type="transmembrane region" description="Helical" evidence="7">
    <location>
        <begin position="392"/>
        <end position="413"/>
    </location>
</feature>
<dbReference type="Pfam" id="PF13440">
    <property type="entry name" value="Polysacc_synt_3"/>
    <property type="match status" value="1"/>
</dbReference>
<feature type="transmembrane region" description="Helical" evidence="7">
    <location>
        <begin position="247"/>
        <end position="267"/>
    </location>
</feature>
<organism evidence="8 9">
    <name type="scientific">Piscinibacter terrae</name>
    <dbReference type="NCBI Taxonomy" id="2496871"/>
    <lineage>
        <taxon>Bacteria</taxon>
        <taxon>Pseudomonadati</taxon>
        <taxon>Pseudomonadota</taxon>
        <taxon>Betaproteobacteria</taxon>
        <taxon>Burkholderiales</taxon>
        <taxon>Sphaerotilaceae</taxon>
        <taxon>Piscinibacter</taxon>
    </lineage>
</organism>
<name>A0A3N7HZ06_9BURK</name>
<evidence type="ECO:0008006" key="10">
    <source>
        <dbReference type="Google" id="ProtNLM"/>
    </source>
</evidence>
<dbReference type="PANTHER" id="PTHR30250">
    <property type="entry name" value="PST FAMILY PREDICTED COLANIC ACID TRANSPORTER"/>
    <property type="match status" value="1"/>
</dbReference>
<protein>
    <recommendedName>
        <fullName evidence="10">Membrane protein involved in the export of O-antigen and teichoic acid</fullName>
    </recommendedName>
</protein>
<keyword evidence="4 7" id="KW-0812">Transmembrane</keyword>
<evidence type="ECO:0000256" key="6">
    <source>
        <dbReference type="ARBA" id="ARBA00023136"/>
    </source>
</evidence>
<dbReference type="InterPro" id="IPR050833">
    <property type="entry name" value="Poly_Biosynth_Transport"/>
</dbReference>
<accession>A0A3N7HZ06</accession>
<keyword evidence="9" id="KW-1185">Reference proteome</keyword>
<feature type="transmembrane region" description="Helical" evidence="7">
    <location>
        <begin position="154"/>
        <end position="172"/>
    </location>
</feature>
<comment type="caution">
    <text evidence="8">The sequence shown here is derived from an EMBL/GenBank/DDBJ whole genome shotgun (WGS) entry which is preliminary data.</text>
</comment>
<keyword evidence="3" id="KW-1003">Cell membrane</keyword>
<gene>
    <name evidence="8" type="ORF">DZC73_04820</name>
</gene>
<dbReference type="PANTHER" id="PTHR30250:SF10">
    <property type="entry name" value="LIPOPOLYSACCHARIDE BIOSYNTHESIS PROTEIN WZXC"/>
    <property type="match status" value="1"/>
</dbReference>
<evidence type="ECO:0000256" key="2">
    <source>
        <dbReference type="ARBA" id="ARBA00007430"/>
    </source>
</evidence>
<dbReference type="EMBL" id="QUSW01000001">
    <property type="protein sequence ID" value="RQP26351.1"/>
    <property type="molecule type" value="Genomic_DNA"/>
</dbReference>
<feature type="transmembrane region" description="Helical" evidence="7">
    <location>
        <begin position="369"/>
        <end position="386"/>
    </location>
</feature>
<evidence type="ECO:0000256" key="7">
    <source>
        <dbReference type="SAM" id="Phobius"/>
    </source>
</evidence>
<feature type="transmembrane region" description="Helical" evidence="7">
    <location>
        <begin position="96"/>
        <end position="114"/>
    </location>
</feature>
<feature type="transmembrane region" description="Helical" evidence="7">
    <location>
        <begin position="420"/>
        <end position="438"/>
    </location>
</feature>
<proteinExistence type="inferred from homology"/>
<evidence type="ECO:0000313" key="9">
    <source>
        <dbReference type="Proteomes" id="UP000267464"/>
    </source>
</evidence>
<dbReference type="GO" id="GO:0005886">
    <property type="term" value="C:plasma membrane"/>
    <property type="evidence" value="ECO:0007669"/>
    <property type="project" value="UniProtKB-SubCell"/>
</dbReference>
<feature type="transmembrane region" description="Helical" evidence="7">
    <location>
        <begin position="178"/>
        <end position="199"/>
    </location>
</feature>
<evidence type="ECO:0000256" key="3">
    <source>
        <dbReference type="ARBA" id="ARBA00022475"/>
    </source>
</evidence>
<keyword evidence="5 7" id="KW-1133">Transmembrane helix</keyword>
<evidence type="ECO:0000256" key="5">
    <source>
        <dbReference type="ARBA" id="ARBA00022989"/>
    </source>
</evidence>
<feature type="transmembrane region" description="Helical" evidence="7">
    <location>
        <begin position="211"/>
        <end position="232"/>
    </location>
</feature>
<feature type="transmembrane region" description="Helical" evidence="7">
    <location>
        <begin position="20"/>
        <end position="44"/>
    </location>
</feature>
<comment type="subcellular location">
    <subcellularLocation>
        <location evidence="1">Cell membrane</location>
        <topology evidence="1">Multi-pass membrane protein</topology>
    </subcellularLocation>
</comment>
<keyword evidence="6 7" id="KW-0472">Membrane</keyword>
<feature type="transmembrane region" description="Helical" evidence="7">
    <location>
        <begin position="120"/>
        <end position="142"/>
    </location>
</feature>
<feature type="transmembrane region" description="Helical" evidence="7">
    <location>
        <begin position="299"/>
        <end position="322"/>
    </location>
</feature>
<evidence type="ECO:0000313" key="8">
    <source>
        <dbReference type="EMBL" id="RQP26351.1"/>
    </source>
</evidence>
<sequence length="448" mass="48640">MSEGAPKESLRQRVIRAGGWTIFGLATSQVLRFGSNLILTRLLFPEAFGLMALVQSVLAGVALLSDVGISQSIVISAKGADQRYVHTAWTVQICKGALIALVLLGLAHPVAAYYKQPLLAQLLPMVALVAFFDGFVSIKVALSNRNVDAKRVTLIEVGALFINIVVATLLALRDPTPWALAWGYMTGELVKMLSSHLILKGPRDRFAWDPAVVRGIFSFGMWVMLSSSLTFLGGEGNRLIWGSVLDIRLLGLLGLATTINIVVWNLLKQVAGRVLLPAYSEVLRTSPERFSRAVERARFVQVAPAWCFAFVLVFGGPSLFHFLYDARYQQAGTIVQILAMGLMVDMLNGSFSGVLWAMKRIGISTVMQVALLACQIGGMLLGYWLHGKPGAIIGFAAAGWVLYPLHATVYARLGLWHPRIDIPVLVASTAVVVTVALTNDWSALEAIK</sequence>
<comment type="similarity">
    <text evidence="2">Belongs to the polysaccharide synthase family.</text>
</comment>
<dbReference type="OrthoDB" id="8538786at2"/>
<dbReference type="Proteomes" id="UP000267464">
    <property type="component" value="Unassembled WGS sequence"/>
</dbReference>